<accession>A0ABS4FW59</accession>
<organism evidence="3 4">
    <name type="scientific">Paenibacillus turicensis</name>
    <dbReference type="NCBI Taxonomy" id="160487"/>
    <lineage>
        <taxon>Bacteria</taxon>
        <taxon>Bacillati</taxon>
        <taxon>Bacillota</taxon>
        <taxon>Bacilli</taxon>
        <taxon>Bacillales</taxon>
        <taxon>Paenibacillaceae</taxon>
        <taxon>Paenibacillus</taxon>
    </lineage>
</organism>
<comment type="caution">
    <text evidence="3">The sequence shown here is derived from an EMBL/GenBank/DDBJ whole genome shotgun (WGS) entry which is preliminary data.</text>
</comment>
<sequence>MNERHKAFADYYIETMNATESYKKAYPSCKKDSTARTNASKLLTNANIQDYIKERMESKEEERIASQDEVLAFLTSVMRGEVKDQLGLETPVKDRNKAAELLGKRYAMWTDKQEIDTNAVVQIIDDIGDTYDKGD</sequence>
<dbReference type="Gene3D" id="6.10.140.2160">
    <property type="match status" value="1"/>
</dbReference>
<name>A0ABS4FW59_9BACL</name>
<keyword evidence="4" id="KW-1185">Reference proteome</keyword>
<keyword evidence="1" id="KW-1188">Viral release from host cell</keyword>
<dbReference type="EMBL" id="JAGGKG010000018">
    <property type="protein sequence ID" value="MBP1906818.1"/>
    <property type="molecule type" value="Genomic_DNA"/>
</dbReference>
<gene>
    <name evidence="3" type="ORF">J2Z32_003482</name>
</gene>
<dbReference type="RefSeq" id="WP_210090408.1">
    <property type="nucleotide sequence ID" value="NZ_JAGGKG010000018.1"/>
</dbReference>
<keyword evidence="2" id="KW-0231">Viral genome packaging</keyword>
<dbReference type="InterPro" id="IPR052404">
    <property type="entry name" value="SPP1-like_terminase"/>
</dbReference>
<protein>
    <submittedName>
        <fullName evidence="3">Phage terminase small subunit</fullName>
    </submittedName>
</protein>
<evidence type="ECO:0000313" key="4">
    <source>
        <dbReference type="Proteomes" id="UP001519272"/>
    </source>
</evidence>
<dbReference type="InterPro" id="IPR038713">
    <property type="entry name" value="Terminase_Gp1_N_sf"/>
</dbReference>
<evidence type="ECO:0000313" key="3">
    <source>
        <dbReference type="EMBL" id="MBP1906818.1"/>
    </source>
</evidence>
<dbReference type="InterPro" id="IPR005335">
    <property type="entry name" value="Terminase_ssu"/>
</dbReference>
<evidence type="ECO:0000256" key="2">
    <source>
        <dbReference type="ARBA" id="ARBA00023219"/>
    </source>
</evidence>
<dbReference type="Gene3D" id="1.10.10.1400">
    <property type="entry name" value="Terminase, small subunit, N-terminal DNA-binding domain, HTH motif"/>
    <property type="match status" value="1"/>
</dbReference>
<reference evidence="3 4" key="1">
    <citation type="submission" date="2021-03" db="EMBL/GenBank/DDBJ databases">
        <title>Genomic Encyclopedia of Type Strains, Phase IV (KMG-IV): sequencing the most valuable type-strain genomes for metagenomic binning, comparative biology and taxonomic classification.</title>
        <authorList>
            <person name="Goeker M."/>
        </authorList>
    </citation>
    <scope>NUCLEOTIDE SEQUENCE [LARGE SCALE GENOMIC DNA]</scope>
    <source>
        <strain evidence="3 4">DSM 14349</strain>
    </source>
</reference>
<dbReference type="PANTHER" id="PTHR41328">
    <property type="entry name" value="TERMINASE SMALL SUBUNIT-RELATED"/>
    <property type="match status" value="1"/>
</dbReference>
<proteinExistence type="predicted"/>
<dbReference type="Pfam" id="PF03592">
    <property type="entry name" value="Terminase_2"/>
    <property type="match status" value="1"/>
</dbReference>
<evidence type="ECO:0000256" key="1">
    <source>
        <dbReference type="ARBA" id="ARBA00022612"/>
    </source>
</evidence>
<dbReference type="Proteomes" id="UP001519272">
    <property type="component" value="Unassembled WGS sequence"/>
</dbReference>
<dbReference type="PANTHER" id="PTHR41328:SF2">
    <property type="entry name" value="TERMINASE SMALL SUBUNIT"/>
    <property type="match status" value="1"/>
</dbReference>